<proteinExistence type="predicted"/>
<dbReference type="GeneID" id="89932959"/>
<evidence type="ECO:0000313" key="1">
    <source>
        <dbReference type="EMBL" id="KAK4110635.1"/>
    </source>
</evidence>
<dbReference type="RefSeq" id="XP_064668205.1">
    <property type="nucleotide sequence ID" value="XM_064808836.1"/>
</dbReference>
<dbReference type="EMBL" id="MU853349">
    <property type="protein sequence ID" value="KAK4110635.1"/>
    <property type="molecule type" value="Genomic_DNA"/>
</dbReference>
<dbReference type="AlphaFoldDB" id="A0AAN6T9Z0"/>
<dbReference type="Proteomes" id="UP001302812">
    <property type="component" value="Unassembled WGS sequence"/>
</dbReference>
<sequence length="106" mass="11916">MNETSCAGFPVHQLQTFSSSSLHDLHSSKILPSFLSRTRFRRTHLNPAPCSCSCWVLATVWAVANQTHKRDHVCKTWQAPEMRLGKDWVEVEVAGMARVARPRGLG</sequence>
<comment type="caution">
    <text evidence="1">The sequence shown here is derived from an EMBL/GenBank/DDBJ whole genome shotgun (WGS) entry which is preliminary data.</text>
</comment>
<gene>
    <name evidence="1" type="ORF">N656DRAFT_193591</name>
</gene>
<name>A0AAN6T9Z0_9PEZI</name>
<reference evidence="1" key="2">
    <citation type="submission" date="2023-05" db="EMBL/GenBank/DDBJ databases">
        <authorList>
            <consortium name="Lawrence Berkeley National Laboratory"/>
            <person name="Steindorff A."/>
            <person name="Hensen N."/>
            <person name="Bonometti L."/>
            <person name="Westerberg I."/>
            <person name="Brannstrom I.O."/>
            <person name="Guillou S."/>
            <person name="Cros-Aarteil S."/>
            <person name="Calhoun S."/>
            <person name="Haridas S."/>
            <person name="Kuo A."/>
            <person name="Mondo S."/>
            <person name="Pangilinan J."/>
            <person name="Riley R."/>
            <person name="Labutti K."/>
            <person name="Andreopoulos B."/>
            <person name="Lipzen A."/>
            <person name="Chen C."/>
            <person name="Yanf M."/>
            <person name="Daum C."/>
            <person name="Ng V."/>
            <person name="Clum A."/>
            <person name="Ohm R."/>
            <person name="Martin F."/>
            <person name="Silar P."/>
            <person name="Natvig D."/>
            <person name="Lalanne C."/>
            <person name="Gautier V."/>
            <person name="Ament-Velasquez S.L."/>
            <person name="Kruys A."/>
            <person name="Hutchinson M.I."/>
            <person name="Powell A.J."/>
            <person name="Barry K."/>
            <person name="Miller A.N."/>
            <person name="Grigoriev I.V."/>
            <person name="Debuchy R."/>
            <person name="Gladieux P."/>
            <person name="Thoren M.H."/>
            <person name="Johannesson H."/>
        </authorList>
    </citation>
    <scope>NUCLEOTIDE SEQUENCE</scope>
    <source>
        <strain evidence="1">CBS 508.74</strain>
    </source>
</reference>
<protein>
    <submittedName>
        <fullName evidence="1">Uncharacterized protein</fullName>
    </submittedName>
</protein>
<evidence type="ECO:0000313" key="2">
    <source>
        <dbReference type="Proteomes" id="UP001302812"/>
    </source>
</evidence>
<organism evidence="1 2">
    <name type="scientific">Canariomyces notabilis</name>
    <dbReference type="NCBI Taxonomy" id="2074819"/>
    <lineage>
        <taxon>Eukaryota</taxon>
        <taxon>Fungi</taxon>
        <taxon>Dikarya</taxon>
        <taxon>Ascomycota</taxon>
        <taxon>Pezizomycotina</taxon>
        <taxon>Sordariomycetes</taxon>
        <taxon>Sordariomycetidae</taxon>
        <taxon>Sordariales</taxon>
        <taxon>Chaetomiaceae</taxon>
        <taxon>Canariomyces</taxon>
    </lineage>
</organism>
<reference evidence="1" key="1">
    <citation type="journal article" date="2023" name="Mol. Phylogenet. Evol.">
        <title>Genome-scale phylogeny and comparative genomics of the fungal order Sordariales.</title>
        <authorList>
            <person name="Hensen N."/>
            <person name="Bonometti L."/>
            <person name="Westerberg I."/>
            <person name="Brannstrom I.O."/>
            <person name="Guillou S."/>
            <person name="Cros-Aarteil S."/>
            <person name="Calhoun S."/>
            <person name="Haridas S."/>
            <person name="Kuo A."/>
            <person name="Mondo S."/>
            <person name="Pangilinan J."/>
            <person name="Riley R."/>
            <person name="LaButti K."/>
            <person name="Andreopoulos B."/>
            <person name="Lipzen A."/>
            <person name="Chen C."/>
            <person name="Yan M."/>
            <person name="Daum C."/>
            <person name="Ng V."/>
            <person name="Clum A."/>
            <person name="Steindorff A."/>
            <person name="Ohm R.A."/>
            <person name="Martin F."/>
            <person name="Silar P."/>
            <person name="Natvig D.O."/>
            <person name="Lalanne C."/>
            <person name="Gautier V."/>
            <person name="Ament-Velasquez S.L."/>
            <person name="Kruys A."/>
            <person name="Hutchinson M.I."/>
            <person name="Powell A.J."/>
            <person name="Barry K."/>
            <person name="Miller A.N."/>
            <person name="Grigoriev I.V."/>
            <person name="Debuchy R."/>
            <person name="Gladieux P."/>
            <person name="Hiltunen Thoren M."/>
            <person name="Johannesson H."/>
        </authorList>
    </citation>
    <scope>NUCLEOTIDE SEQUENCE</scope>
    <source>
        <strain evidence="1">CBS 508.74</strain>
    </source>
</reference>
<accession>A0AAN6T9Z0</accession>
<keyword evidence="2" id="KW-1185">Reference proteome</keyword>